<dbReference type="GO" id="GO:0005829">
    <property type="term" value="C:cytosol"/>
    <property type="evidence" value="ECO:0007669"/>
    <property type="project" value="UniProtKB-SubCell"/>
</dbReference>
<dbReference type="SUPFAM" id="SSF101116">
    <property type="entry name" value="Flagellar export chaperone FliS"/>
    <property type="match status" value="1"/>
</dbReference>
<evidence type="ECO:0000256" key="1">
    <source>
        <dbReference type="ARBA" id="ARBA00004514"/>
    </source>
</evidence>
<dbReference type="Gene3D" id="1.20.120.340">
    <property type="entry name" value="Flagellar protein FliS"/>
    <property type="match status" value="1"/>
</dbReference>
<keyword evidence="7" id="KW-0966">Cell projection</keyword>
<dbReference type="GO" id="GO:0044780">
    <property type="term" value="P:bacterial-type flagellum assembly"/>
    <property type="evidence" value="ECO:0007669"/>
    <property type="project" value="InterPro"/>
</dbReference>
<dbReference type="OrthoDB" id="5294889at2"/>
<dbReference type="InterPro" id="IPR003713">
    <property type="entry name" value="FliS"/>
</dbReference>
<dbReference type="GO" id="GO:0071973">
    <property type="term" value="P:bacterial-type flagellum-dependent cell motility"/>
    <property type="evidence" value="ECO:0007669"/>
    <property type="project" value="TreeGrafter"/>
</dbReference>
<evidence type="ECO:0000256" key="5">
    <source>
        <dbReference type="ARBA" id="ARBA00023186"/>
    </source>
</evidence>
<evidence type="ECO:0000313" key="8">
    <source>
        <dbReference type="Proteomes" id="UP000192907"/>
    </source>
</evidence>
<dbReference type="InterPro" id="IPR036584">
    <property type="entry name" value="FliS_sf"/>
</dbReference>
<dbReference type="NCBIfam" id="TIGR00208">
    <property type="entry name" value="fliS"/>
    <property type="match status" value="1"/>
</dbReference>
<keyword evidence="4" id="KW-1005">Bacterial flagellum biogenesis</keyword>
<dbReference type="Pfam" id="PF02561">
    <property type="entry name" value="FliS"/>
    <property type="match status" value="1"/>
</dbReference>
<dbReference type="Proteomes" id="UP000192907">
    <property type="component" value="Unassembled WGS sequence"/>
</dbReference>
<organism evidence="7 8">
    <name type="scientific">Pseudobacteriovorax antillogorgiicola</name>
    <dbReference type="NCBI Taxonomy" id="1513793"/>
    <lineage>
        <taxon>Bacteria</taxon>
        <taxon>Pseudomonadati</taxon>
        <taxon>Bdellovibrionota</taxon>
        <taxon>Oligoflexia</taxon>
        <taxon>Oligoflexales</taxon>
        <taxon>Pseudobacteriovoracaceae</taxon>
        <taxon>Pseudobacteriovorax</taxon>
    </lineage>
</organism>
<dbReference type="RefSeq" id="WP_132322024.1">
    <property type="nucleotide sequence ID" value="NZ_FWZT01000017.1"/>
</dbReference>
<evidence type="ECO:0000256" key="6">
    <source>
        <dbReference type="SAM" id="MobiDB-lite"/>
    </source>
</evidence>
<keyword evidence="8" id="KW-1185">Reference proteome</keyword>
<dbReference type="PANTHER" id="PTHR34773:SF1">
    <property type="entry name" value="FLAGELLAR SECRETION CHAPERONE FLIS"/>
    <property type="match status" value="1"/>
</dbReference>
<keyword evidence="7" id="KW-0969">Cilium</keyword>
<keyword evidence="7" id="KW-0282">Flagellum</keyword>
<dbReference type="AlphaFoldDB" id="A0A1Y6CHW0"/>
<comment type="similarity">
    <text evidence="2">Belongs to the FliS family.</text>
</comment>
<comment type="subcellular location">
    <subcellularLocation>
        <location evidence="1">Cytoplasm</location>
        <location evidence="1">Cytosol</location>
    </subcellularLocation>
</comment>
<protein>
    <submittedName>
        <fullName evidence="7">Flagellar protein FliS</fullName>
    </submittedName>
</protein>
<dbReference type="EMBL" id="FWZT01000017">
    <property type="protein sequence ID" value="SMF55331.1"/>
    <property type="molecule type" value="Genomic_DNA"/>
</dbReference>
<evidence type="ECO:0000256" key="4">
    <source>
        <dbReference type="ARBA" id="ARBA00022795"/>
    </source>
</evidence>
<name>A0A1Y6CHW0_9BACT</name>
<proteinExistence type="inferred from homology"/>
<evidence type="ECO:0000256" key="3">
    <source>
        <dbReference type="ARBA" id="ARBA00022490"/>
    </source>
</evidence>
<sequence length="165" mass="18455">MNNPYSNYQKTQVTTASQEKILLMLYEGAIRFVKHADKAMEENNLADKGRYISKATAILSELMATLDFKVGGQLATDLENLYVFMIDKLIDGNINNDRESLAIVEKLLKTLYTAWKDVIENPRADGVPSPKLQPQEYQSFVSEKGHEATKPGQGQKSELGKKISA</sequence>
<feature type="region of interest" description="Disordered" evidence="6">
    <location>
        <begin position="123"/>
        <end position="165"/>
    </location>
</feature>
<reference evidence="8" key="1">
    <citation type="submission" date="2017-04" db="EMBL/GenBank/DDBJ databases">
        <authorList>
            <person name="Varghese N."/>
            <person name="Submissions S."/>
        </authorList>
    </citation>
    <scope>NUCLEOTIDE SEQUENCE [LARGE SCALE GENOMIC DNA]</scope>
    <source>
        <strain evidence="8">RKEM611</strain>
    </source>
</reference>
<gene>
    <name evidence="7" type="ORF">SAMN06296036_117103</name>
</gene>
<evidence type="ECO:0000256" key="2">
    <source>
        <dbReference type="ARBA" id="ARBA00008787"/>
    </source>
</evidence>
<evidence type="ECO:0000313" key="7">
    <source>
        <dbReference type="EMBL" id="SMF55331.1"/>
    </source>
</evidence>
<dbReference type="PANTHER" id="PTHR34773">
    <property type="entry name" value="FLAGELLAR SECRETION CHAPERONE FLIS"/>
    <property type="match status" value="1"/>
</dbReference>
<keyword evidence="3" id="KW-0963">Cytoplasm</keyword>
<dbReference type="CDD" id="cd16098">
    <property type="entry name" value="FliS"/>
    <property type="match status" value="1"/>
</dbReference>
<dbReference type="STRING" id="1513793.SAMN06296036_117103"/>
<accession>A0A1Y6CHW0</accession>
<keyword evidence="5" id="KW-0143">Chaperone</keyword>